<reference evidence="3 4" key="3">
    <citation type="submission" date="2019-12" db="UniProtKB">
        <authorList>
            <consortium name="WormBaseParasite"/>
        </authorList>
    </citation>
    <scope>IDENTIFICATION</scope>
</reference>
<dbReference type="InterPro" id="IPR050514">
    <property type="entry name" value="WAP_four-disulfide_core"/>
</dbReference>
<organism evidence="2 3">
    <name type="scientific">Trichuris muris</name>
    <name type="common">Mouse whipworm</name>
    <dbReference type="NCBI Taxonomy" id="70415"/>
    <lineage>
        <taxon>Eukaryota</taxon>
        <taxon>Metazoa</taxon>
        <taxon>Ecdysozoa</taxon>
        <taxon>Nematoda</taxon>
        <taxon>Enoplea</taxon>
        <taxon>Dorylaimia</taxon>
        <taxon>Trichinellida</taxon>
        <taxon>Trichuridae</taxon>
        <taxon>Trichuris</taxon>
    </lineage>
</organism>
<dbReference type="Gene3D" id="4.10.75.10">
    <property type="entry name" value="Elafin-like"/>
    <property type="match status" value="4"/>
</dbReference>
<feature type="domain" description="WAP" evidence="1">
    <location>
        <begin position="238"/>
        <end position="282"/>
    </location>
</feature>
<dbReference type="PANTHER" id="PTHR19441">
    <property type="entry name" value="WHEY ACDIC PROTEIN WAP"/>
    <property type="match status" value="1"/>
</dbReference>
<dbReference type="PANTHER" id="PTHR19441:SF95">
    <property type="entry name" value="PERLWAPIN ISOFORM X1"/>
    <property type="match status" value="1"/>
</dbReference>
<dbReference type="AlphaFoldDB" id="A0A5S6Q000"/>
<reference evidence="2" key="2">
    <citation type="submission" date="2014-03" db="EMBL/GenBank/DDBJ databases">
        <title>The whipworm genome and dual-species transcriptomics of an intimate host-pathogen interaction.</title>
        <authorList>
            <person name="Foth B.J."/>
            <person name="Tsai I.J."/>
            <person name="Reid A.J."/>
            <person name="Bancroft A.J."/>
            <person name="Nichol S."/>
            <person name="Tracey A."/>
            <person name="Holroyd N."/>
            <person name="Cotton J.A."/>
            <person name="Stanley E.J."/>
            <person name="Zarowiecki M."/>
            <person name="Liu J.Z."/>
            <person name="Huckvale T."/>
            <person name="Cooper P.J."/>
            <person name="Grencis R.K."/>
            <person name="Berriman M."/>
        </authorList>
    </citation>
    <scope>NUCLEOTIDE SEQUENCE [LARGE SCALE GENOMIC DNA]</scope>
    <source>
        <strain evidence="2">Edinburgh</strain>
    </source>
</reference>
<evidence type="ECO:0000313" key="3">
    <source>
        <dbReference type="WBParaSite" id="TMUE_0000000536.1"/>
    </source>
</evidence>
<feature type="domain" description="WAP" evidence="1">
    <location>
        <begin position="187"/>
        <end position="231"/>
    </location>
</feature>
<dbReference type="WBParaSite" id="TMUE_3000012210.1">
    <property type="protein sequence ID" value="TMUE_3000012210.1"/>
    <property type="gene ID" value="WBGene00301500"/>
</dbReference>
<accession>A0A5S6Q000</accession>
<feature type="domain" description="WAP" evidence="1">
    <location>
        <begin position="289"/>
        <end position="333"/>
    </location>
</feature>
<name>A0A5S6Q000_TRIMR</name>
<proteinExistence type="predicted"/>
<reference evidence="2" key="1">
    <citation type="submission" date="2013-11" db="EMBL/GenBank/DDBJ databases">
        <authorList>
            <person name="Aslett M."/>
        </authorList>
    </citation>
    <scope>NUCLEOTIDE SEQUENCE [LARGE SCALE GENOMIC DNA]</scope>
    <source>
        <strain evidence="2">Edinburgh</strain>
    </source>
</reference>
<dbReference type="InterPro" id="IPR008197">
    <property type="entry name" value="WAP_dom"/>
</dbReference>
<dbReference type="Proteomes" id="UP000046395">
    <property type="component" value="Unassembled WGS sequence"/>
</dbReference>
<protein>
    <submittedName>
        <fullName evidence="3 4">WAP domain-containing protein</fullName>
    </submittedName>
</protein>
<keyword evidence="2" id="KW-1185">Reference proteome</keyword>
<dbReference type="SUPFAM" id="SSF57256">
    <property type="entry name" value="Elafin-like"/>
    <property type="match status" value="4"/>
</dbReference>
<dbReference type="InterPro" id="IPR036645">
    <property type="entry name" value="Elafin-like_sf"/>
</dbReference>
<sequence length="387" mass="43108">MLRRGQVVPGEAGEMNARYMHDEPGAIAFMQEHGRLHRDRQCECGNAMVLRTKTLSYYGWRCGVKTCRKEVALRSETWLEGTHLPIRAALLFIHAWSIQKTSSYCEEYLGMNKRAAVQWNLPMRVVIAGWLLRNPVAVGGPDLTDEANALNATFGQCPTKEAMTAQWFHVCLATLVLLSFPAGEGRKIGLCPKLLVEVAEDAIDRCDRDENCEGRNICCRTVKGRMCMAPIEVRAVARNEFCPPFVGSRKADAVDRCERDGDCPTGRFCCESVIGNMCMKPEPVEEARRPGVCPRLSAQRKADAVDRCLSDSECAAEDICCETVAGKVCMRPETVQSAGMYRQGKCPKVPVNRLVGLRNRCQLDTDCEDGWICCQTVRGKMCLKPKT</sequence>
<evidence type="ECO:0000313" key="4">
    <source>
        <dbReference type="WBParaSite" id="TMUE_3000012210.1"/>
    </source>
</evidence>
<dbReference type="SMART" id="SM00217">
    <property type="entry name" value="WAP"/>
    <property type="match status" value="4"/>
</dbReference>
<dbReference type="GO" id="GO:0004867">
    <property type="term" value="F:serine-type endopeptidase inhibitor activity"/>
    <property type="evidence" value="ECO:0007669"/>
    <property type="project" value="TreeGrafter"/>
</dbReference>
<dbReference type="WBParaSite" id="TMUE_0000000536.1">
    <property type="protein sequence ID" value="TMUE_0000000536.1"/>
    <property type="gene ID" value="WBGene00296476"/>
</dbReference>
<feature type="domain" description="WAP" evidence="1">
    <location>
        <begin position="342"/>
        <end position="386"/>
    </location>
</feature>
<evidence type="ECO:0000259" key="1">
    <source>
        <dbReference type="SMART" id="SM00217"/>
    </source>
</evidence>
<evidence type="ECO:0000313" key="2">
    <source>
        <dbReference type="Proteomes" id="UP000046395"/>
    </source>
</evidence>
<dbReference type="STRING" id="70415.A0A5S6Q000"/>
<dbReference type="GO" id="GO:0005615">
    <property type="term" value="C:extracellular space"/>
    <property type="evidence" value="ECO:0007669"/>
    <property type="project" value="TreeGrafter"/>
</dbReference>
<dbReference type="Pfam" id="PF00095">
    <property type="entry name" value="WAP"/>
    <property type="match status" value="4"/>
</dbReference>